<keyword evidence="2" id="KW-1185">Reference proteome</keyword>
<proteinExistence type="predicted"/>
<name>A0ACC0BTL9_CATRO</name>
<gene>
    <name evidence="1" type="ORF">M9H77_06894</name>
</gene>
<accession>A0ACC0BTL9</accession>
<dbReference type="EMBL" id="CM044702">
    <property type="protein sequence ID" value="KAI5675944.1"/>
    <property type="molecule type" value="Genomic_DNA"/>
</dbReference>
<comment type="caution">
    <text evidence="1">The sequence shown here is derived from an EMBL/GenBank/DDBJ whole genome shotgun (WGS) entry which is preliminary data.</text>
</comment>
<sequence>MEKLPQKLEDPGCFSFSCVIGSSLVERALADLGTSINVMSDVLCKRLAEEIKEKGEDFFPQLEGGFDEIDARSVHREGKDQEYSDSHDSGGENRIAKDRIGQPTLKIKRPFSKPDDQHRKPDDWFLCKRGE</sequence>
<organism evidence="1 2">
    <name type="scientific">Catharanthus roseus</name>
    <name type="common">Madagascar periwinkle</name>
    <name type="synonym">Vinca rosea</name>
    <dbReference type="NCBI Taxonomy" id="4058"/>
    <lineage>
        <taxon>Eukaryota</taxon>
        <taxon>Viridiplantae</taxon>
        <taxon>Streptophyta</taxon>
        <taxon>Embryophyta</taxon>
        <taxon>Tracheophyta</taxon>
        <taxon>Spermatophyta</taxon>
        <taxon>Magnoliopsida</taxon>
        <taxon>eudicotyledons</taxon>
        <taxon>Gunneridae</taxon>
        <taxon>Pentapetalae</taxon>
        <taxon>asterids</taxon>
        <taxon>lamiids</taxon>
        <taxon>Gentianales</taxon>
        <taxon>Apocynaceae</taxon>
        <taxon>Rauvolfioideae</taxon>
        <taxon>Vinceae</taxon>
        <taxon>Catharanthinae</taxon>
        <taxon>Catharanthus</taxon>
    </lineage>
</organism>
<dbReference type="Proteomes" id="UP001060085">
    <property type="component" value="Linkage Group LG02"/>
</dbReference>
<protein>
    <submittedName>
        <fullName evidence="1">Uncharacterized protein</fullName>
    </submittedName>
</protein>
<reference evidence="2" key="1">
    <citation type="journal article" date="2023" name="Nat. Plants">
        <title>Single-cell RNA sequencing provides a high-resolution roadmap for understanding the multicellular compartmentation of specialized metabolism.</title>
        <authorList>
            <person name="Sun S."/>
            <person name="Shen X."/>
            <person name="Li Y."/>
            <person name="Li Y."/>
            <person name="Wang S."/>
            <person name="Li R."/>
            <person name="Zhang H."/>
            <person name="Shen G."/>
            <person name="Guo B."/>
            <person name="Wei J."/>
            <person name="Xu J."/>
            <person name="St-Pierre B."/>
            <person name="Chen S."/>
            <person name="Sun C."/>
        </authorList>
    </citation>
    <scope>NUCLEOTIDE SEQUENCE [LARGE SCALE GENOMIC DNA]</scope>
</reference>
<evidence type="ECO:0000313" key="2">
    <source>
        <dbReference type="Proteomes" id="UP001060085"/>
    </source>
</evidence>
<evidence type="ECO:0000313" key="1">
    <source>
        <dbReference type="EMBL" id="KAI5675944.1"/>
    </source>
</evidence>